<dbReference type="GO" id="GO:0008270">
    <property type="term" value="F:zinc ion binding"/>
    <property type="evidence" value="ECO:0007669"/>
    <property type="project" value="UniProtKB-KW"/>
</dbReference>
<organism evidence="4 5">
    <name type="scientific">Lagenidium giganteum</name>
    <dbReference type="NCBI Taxonomy" id="4803"/>
    <lineage>
        <taxon>Eukaryota</taxon>
        <taxon>Sar</taxon>
        <taxon>Stramenopiles</taxon>
        <taxon>Oomycota</taxon>
        <taxon>Peronosporomycetes</taxon>
        <taxon>Pythiales</taxon>
        <taxon>Pythiaceae</taxon>
    </lineage>
</organism>
<feature type="non-terminal residue" evidence="4">
    <location>
        <position position="1"/>
    </location>
</feature>
<sequence>STRNWYKRLPEYSKWNGEDLVVRFKARYCLSQYKLRLLHNQTHRDYFYRLNAAVRKAKILVTRSASICNSNYDRLTDRSLRMRQCKSVQLLERLLLDLECSQRKPGAGGWMKKPVEEGEQSGATNKEKPWNNPSVNKVSDKPSDGSGTPTCSNCGKGGHERDDCLKLMTCTHCGKAGHPVRLYIHYVRGVVKATQQMKSVKRIRLRSSNTAVRVGRSVDEKEKVKEERTMMK</sequence>
<name>A0AAV2YPW1_9STRA</name>
<reference evidence="4" key="1">
    <citation type="submission" date="2022-11" db="EMBL/GenBank/DDBJ databases">
        <authorList>
            <person name="Morgan W.R."/>
            <person name="Tartar A."/>
        </authorList>
    </citation>
    <scope>NUCLEOTIDE SEQUENCE</scope>
    <source>
        <strain evidence="4">ARSEF 373</strain>
    </source>
</reference>
<dbReference type="Gene3D" id="4.10.60.10">
    <property type="entry name" value="Zinc finger, CCHC-type"/>
    <property type="match status" value="1"/>
</dbReference>
<reference evidence="4" key="2">
    <citation type="journal article" date="2023" name="Microbiol Resour">
        <title>Decontamination and Annotation of the Draft Genome Sequence of the Oomycete Lagenidium giganteum ARSEF 373.</title>
        <authorList>
            <person name="Morgan W.R."/>
            <person name="Tartar A."/>
        </authorList>
    </citation>
    <scope>NUCLEOTIDE SEQUENCE</scope>
    <source>
        <strain evidence="4">ARSEF 373</strain>
    </source>
</reference>
<dbReference type="GO" id="GO:0003676">
    <property type="term" value="F:nucleic acid binding"/>
    <property type="evidence" value="ECO:0007669"/>
    <property type="project" value="InterPro"/>
</dbReference>
<keyword evidence="1" id="KW-0863">Zinc-finger</keyword>
<proteinExistence type="predicted"/>
<feature type="region of interest" description="Disordered" evidence="2">
    <location>
        <begin position="105"/>
        <end position="155"/>
    </location>
</feature>
<dbReference type="Proteomes" id="UP001146120">
    <property type="component" value="Unassembled WGS sequence"/>
</dbReference>
<gene>
    <name evidence="4" type="ORF">N0F65_007782</name>
</gene>
<protein>
    <recommendedName>
        <fullName evidence="3">CCHC-type domain-containing protein</fullName>
    </recommendedName>
</protein>
<evidence type="ECO:0000313" key="5">
    <source>
        <dbReference type="Proteomes" id="UP001146120"/>
    </source>
</evidence>
<evidence type="ECO:0000259" key="3">
    <source>
        <dbReference type="PROSITE" id="PS50158"/>
    </source>
</evidence>
<dbReference type="AlphaFoldDB" id="A0AAV2YPW1"/>
<dbReference type="InterPro" id="IPR036875">
    <property type="entry name" value="Znf_CCHC_sf"/>
</dbReference>
<accession>A0AAV2YPW1</accession>
<dbReference type="PROSITE" id="PS50158">
    <property type="entry name" value="ZF_CCHC"/>
    <property type="match status" value="1"/>
</dbReference>
<evidence type="ECO:0000313" key="4">
    <source>
        <dbReference type="EMBL" id="DAZ95292.1"/>
    </source>
</evidence>
<feature type="domain" description="CCHC-type" evidence="3">
    <location>
        <begin position="151"/>
        <end position="164"/>
    </location>
</feature>
<keyword evidence="1" id="KW-0862">Zinc</keyword>
<dbReference type="SUPFAM" id="SSF57756">
    <property type="entry name" value="Retrovirus zinc finger-like domains"/>
    <property type="match status" value="1"/>
</dbReference>
<evidence type="ECO:0000256" key="2">
    <source>
        <dbReference type="SAM" id="MobiDB-lite"/>
    </source>
</evidence>
<evidence type="ECO:0000256" key="1">
    <source>
        <dbReference type="PROSITE-ProRule" id="PRU00047"/>
    </source>
</evidence>
<keyword evidence="5" id="KW-1185">Reference proteome</keyword>
<dbReference type="EMBL" id="DAKRPA010000211">
    <property type="protein sequence ID" value="DAZ95292.1"/>
    <property type="molecule type" value="Genomic_DNA"/>
</dbReference>
<comment type="caution">
    <text evidence="4">The sequence shown here is derived from an EMBL/GenBank/DDBJ whole genome shotgun (WGS) entry which is preliminary data.</text>
</comment>
<keyword evidence="1" id="KW-0479">Metal-binding</keyword>
<dbReference type="InterPro" id="IPR001878">
    <property type="entry name" value="Znf_CCHC"/>
</dbReference>